<evidence type="ECO:0000259" key="8">
    <source>
        <dbReference type="SMART" id="SM00382"/>
    </source>
</evidence>
<comment type="subcellular location">
    <subcellularLocation>
        <location evidence="7">Cytoplasm</location>
    </subcellularLocation>
</comment>
<dbReference type="AlphaFoldDB" id="F0Y6V9"/>
<dbReference type="InterPro" id="IPR039812">
    <property type="entry name" value="Vesicle-fus_ATPase"/>
</dbReference>
<evidence type="ECO:0000256" key="1">
    <source>
        <dbReference type="ARBA" id="ARBA00006914"/>
    </source>
</evidence>
<dbReference type="InterPro" id="IPR027417">
    <property type="entry name" value="P-loop_NTPase"/>
</dbReference>
<gene>
    <name evidence="9" type="ORF">AURANDRAFT_24903</name>
</gene>
<dbReference type="GO" id="GO:0043001">
    <property type="term" value="P:Golgi to plasma membrane protein transport"/>
    <property type="evidence" value="ECO:0007669"/>
    <property type="project" value="TreeGrafter"/>
</dbReference>
<dbReference type="FunFam" id="3.40.50.300:FF:000154">
    <property type="entry name" value="Vesicle-fusing ATPase 1"/>
    <property type="match status" value="1"/>
</dbReference>
<comment type="similarity">
    <text evidence="1 6">Belongs to the AAA ATPase family.</text>
</comment>
<accession>F0Y6V9</accession>
<feature type="domain" description="AAA+ ATPase" evidence="8">
    <location>
        <begin position="21"/>
        <end position="180"/>
    </location>
</feature>
<keyword evidence="7" id="KW-0378">Hydrolase</keyword>
<dbReference type="PANTHER" id="PTHR23078:SF3">
    <property type="entry name" value="VESICLE-FUSING ATPASE"/>
    <property type="match status" value="1"/>
</dbReference>
<keyword evidence="4 6" id="KW-0067">ATP-binding</keyword>
<dbReference type="PROSITE" id="PS00674">
    <property type="entry name" value="AAA"/>
    <property type="match status" value="1"/>
</dbReference>
<feature type="non-terminal residue" evidence="9">
    <location>
        <position position="1"/>
    </location>
</feature>
<dbReference type="InterPro" id="IPR003960">
    <property type="entry name" value="ATPase_AAA_CS"/>
</dbReference>
<comment type="function">
    <text evidence="7">Required for vesicle-mediated transport. Catalyzes the fusion of transport vesicles within the Golgi cisternae. Is also required for transport from the endoplasmic reticulum to the Golgi stack. Seems to function as a fusion protein required for the delivery of cargo proteins to all compartments of the Golgi stack independent of vesicle origin.</text>
</comment>
<dbReference type="RefSeq" id="XP_009036045.1">
    <property type="nucleotide sequence ID" value="XM_009037797.1"/>
</dbReference>
<name>F0Y6V9_AURAN</name>
<evidence type="ECO:0000256" key="7">
    <source>
        <dbReference type="RuleBase" id="RU367045"/>
    </source>
</evidence>
<keyword evidence="7" id="KW-0963">Cytoplasm</keyword>
<dbReference type="KEGG" id="aaf:AURANDRAFT_24903"/>
<keyword evidence="7" id="KW-0479">Metal-binding</keyword>
<dbReference type="GO" id="GO:0006891">
    <property type="term" value="P:intra-Golgi vesicle-mediated transport"/>
    <property type="evidence" value="ECO:0007669"/>
    <property type="project" value="TreeGrafter"/>
</dbReference>
<evidence type="ECO:0000256" key="2">
    <source>
        <dbReference type="ARBA" id="ARBA00022448"/>
    </source>
</evidence>
<dbReference type="OrthoDB" id="2187at2759"/>
<comment type="cofactor">
    <cofactor evidence="7">
        <name>Mg(2+)</name>
        <dbReference type="ChEBI" id="CHEBI:18420"/>
    </cofactor>
    <text evidence="7">Binds 1 Mg(2+) ion per subunit.</text>
</comment>
<comment type="catalytic activity">
    <reaction evidence="7">
        <text>ATP + H2O = ADP + phosphate + H(+)</text>
        <dbReference type="Rhea" id="RHEA:13065"/>
        <dbReference type="ChEBI" id="CHEBI:15377"/>
        <dbReference type="ChEBI" id="CHEBI:15378"/>
        <dbReference type="ChEBI" id="CHEBI:30616"/>
        <dbReference type="ChEBI" id="CHEBI:43474"/>
        <dbReference type="ChEBI" id="CHEBI:456216"/>
        <dbReference type="EC" id="3.6.4.6"/>
    </reaction>
</comment>
<keyword evidence="3 6" id="KW-0547">Nucleotide-binding</keyword>
<dbReference type="eggNOG" id="KOG0741">
    <property type="taxonomic scope" value="Eukaryota"/>
</dbReference>
<dbReference type="GO" id="GO:0016887">
    <property type="term" value="F:ATP hydrolysis activity"/>
    <property type="evidence" value="ECO:0007669"/>
    <property type="project" value="InterPro"/>
</dbReference>
<evidence type="ECO:0000256" key="5">
    <source>
        <dbReference type="ARBA" id="ARBA00022927"/>
    </source>
</evidence>
<dbReference type="InterPro" id="IPR003593">
    <property type="entry name" value="AAA+_ATPase"/>
</dbReference>
<dbReference type="GO" id="GO:0005795">
    <property type="term" value="C:Golgi stack"/>
    <property type="evidence" value="ECO:0007669"/>
    <property type="project" value="TreeGrafter"/>
</dbReference>
<dbReference type="GO" id="GO:0035494">
    <property type="term" value="P:SNARE complex disassembly"/>
    <property type="evidence" value="ECO:0007669"/>
    <property type="project" value="InterPro"/>
</dbReference>
<evidence type="ECO:0000256" key="3">
    <source>
        <dbReference type="ARBA" id="ARBA00022741"/>
    </source>
</evidence>
<dbReference type="Pfam" id="PF00004">
    <property type="entry name" value="AAA"/>
    <property type="match status" value="1"/>
</dbReference>
<dbReference type="EC" id="3.6.4.6" evidence="7"/>
<evidence type="ECO:0000256" key="6">
    <source>
        <dbReference type="RuleBase" id="RU003651"/>
    </source>
</evidence>
<proteinExistence type="inferred from homology"/>
<keyword evidence="7" id="KW-0460">Magnesium</keyword>
<dbReference type="InterPro" id="IPR003959">
    <property type="entry name" value="ATPase_AAA_core"/>
</dbReference>
<evidence type="ECO:0000313" key="10">
    <source>
        <dbReference type="Proteomes" id="UP000002729"/>
    </source>
</evidence>
<reference evidence="9 10" key="1">
    <citation type="journal article" date="2011" name="Proc. Natl. Acad. Sci. U.S.A.">
        <title>Niche of harmful alga Aureococcus anophagefferens revealed through ecogenomics.</title>
        <authorList>
            <person name="Gobler C.J."/>
            <person name="Berry D.L."/>
            <person name="Dyhrman S.T."/>
            <person name="Wilhelm S.W."/>
            <person name="Salamov A."/>
            <person name="Lobanov A.V."/>
            <person name="Zhang Y."/>
            <person name="Collier J.L."/>
            <person name="Wurch L.L."/>
            <person name="Kustka A.B."/>
            <person name="Dill B.D."/>
            <person name="Shah M."/>
            <person name="VerBerkmoes N.C."/>
            <person name="Kuo A."/>
            <person name="Terry A."/>
            <person name="Pangilinan J."/>
            <person name="Lindquist E.A."/>
            <person name="Lucas S."/>
            <person name="Paulsen I.T."/>
            <person name="Hattenrath-Lehmann T.K."/>
            <person name="Talmage S.C."/>
            <person name="Walker E.A."/>
            <person name="Koch F."/>
            <person name="Burson A.M."/>
            <person name="Marcoval M.A."/>
            <person name="Tang Y.Z."/>
            <person name="Lecleir G.R."/>
            <person name="Coyne K.J."/>
            <person name="Berg G.M."/>
            <person name="Bertrand E.M."/>
            <person name="Saito M.A."/>
            <person name="Gladyshev V.N."/>
            <person name="Grigoriev I.V."/>
        </authorList>
    </citation>
    <scope>NUCLEOTIDE SEQUENCE [LARGE SCALE GENOMIC DNA]</scope>
    <source>
        <strain evidence="10">CCMP 1984</strain>
    </source>
</reference>
<dbReference type="GO" id="GO:0046872">
    <property type="term" value="F:metal ion binding"/>
    <property type="evidence" value="ECO:0007669"/>
    <property type="project" value="UniProtKB-UniRule"/>
</dbReference>
<evidence type="ECO:0000256" key="4">
    <source>
        <dbReference type="ARBA" id="ARBA00022840"/>
    </source>
</evidence>
<dbReference type="InParanoid" id="F0Y6V9"/>
<keyword evidence="5 7" id="KW-0653">Protein transport</keyword>
<dbReference type="Proteomes" id="UP000002729">
    <property type="component" value="Unassembled WGS sequence"/>
</dbReference>
<dbReference type="SMART" id="SM00382">
    <property type="entry name" value="AAA"/>
    <property type="match status" value="1"/>
</dbReference>
<feature type="non-terminal residue" evidence="9">
    <location>
        <position position="181"/>
    </location>
</feature>
<dbReference type="PANTHER" id="PTHR23078">
    <property type="entry name" value="VESICULAR-FUSION PROTEIN NSF"/>
    <property type="match status" value="1"/>
</dbReference>
<keyword evidence="2 7" id="KW-0813">Transport</keyword>
<protein>
    <recommendedName>
        <fullName evidence="7">Vesicle-fusing ATPase</fullName>
        <ecNumber evidence="7">3.6.4.6</ecNumber>
    </recommendedName>
</protein>
<dbReference type="Gene3D" id="3.40.50.300">
    <property type="entry name" value="P-loop containing nucleotide triphosphate hydrolases"/>
    <property type="match status" value="1"/>
</dbReference>
<dbReference type="EMBL" id="GL833126">
    <property type="protein sequence ID" value="EGB08911.1"/>
    <property type="molecule type" value="Genomic_DNA"/>
</dbReference>
<keyword evidence="10" id="KW-1185">Reference proteome</keyword>
<dbReference type="SUPFAM" id="SSF52540">
    <property type="entry name" value="P-loop containing nucleoside triphosphate hydrolases"/>
    <property type="match status" value="1"/>
</dbReference>
<dbReference type="GO" id="GO:0005524">
    <property type="term" value="F:ATP binding"/>
    <property type="evidence" value="ECO:0007669"/>
    <property type="project" value="UniProtKB-UniRule"/>
</dbReference>
<evidence type="ECO:0000313" key="9">
    <source>
        <dbReference type="EMBL" id="EGB08911.1"/>
    </source>
</evidence>
<organism evidence="10">
    <name type="scientific">Aureococcus anophagefferens</name>
    <name type="common">Harmful bloom alga</name>
    <dbReference type="NCBI Taxonomy" id="44056"/>
    <lineage>
        <taxon>Eukaryota</taxon>
        <taxon>Sar</taxon>
        <taxon>Stramenopiles</taxon>
        <taxon>Ochrophyta</taxon>
        <taxon>Pelagophyceae</taxon>
        <taxon>Pelagomonadales</taxon>
        <taxon>Pelagomonadaceae</taxon>
        <taxon>Aureococcus</taxon>
    </lineage>
</organism>
<dbReference type="GeneID" id="20219974"/>
<keyword evidence="7" id="KW-0931">ER-Golgi transport</keyword>
<sequence>RRLLASRLADGDLGARLGARHARGALLYGPPGCGKTLLARELGAALGADDDRVAVVNGPELLDKFVGVAEARVRSLFAPAAEEWARYRLKTDGGAFARRDALGRGNAVPKLNVVVFDEIDAVCRERGSLSGDTTGVRDGVTAQLLACLDGVEDAGNLVVIGTTNRPELLDAALLRPGRLEV</sequence>